<dbReference type="Pfam" id="PF00105">
    <property type="entry name" value="zf-C4"/>
    <property type="match status" value="1"/>
</dbReference>
<keyword evidence="2" id="KW-0479">Metal-binding</keyword>
<sequence>MGVVDQGIMVLTNGTFLSTKDTSAGYDGEEGMSAEEKQKRTVSLNISFQCKGPTKGKCRIFHEVRMICRACRYDKCILAGMRRSCVQKRRDLETTRRSRSSAQRSTPQEEVASNTSSEDSTEYGSHASPEPFSRDPFSPYFDQKSPVEPLSAPLPSRPRLLDFYVHQEQKAMDRRRVMFGHEDIGSLVDDHGGIPFKKERLVPYNVKSYHTNLRFDHLLTLEFLKSLPGYAGLCKTDKLSLYRYWVLGFGGIDAAYITSKMGVVDQGIMVLTNGTFLSTKDTSAGYDGEEGMSAEEKQKLFWPMYSYLHNGLIRPMDRLQVDQVEYTAMKALSLWQAVYFELTPEGKKLAKEHQTGIIEDFHEYYKDKEDGSVRMGTIILFIGSLFDMFKTIIDNYRQFEVFNLVELDVFSRQLLCI</sequence>
<dbReference type="PROSITE" id="PS51030">
    <property type="entry name" value="NUCLEAR_REC_DBD_2"/>
    <property type="match status" value="1"/>
</dbReference>
<evidence type="ECO:0000259" key="11">
    <source>
        <dbReference type="PROSITE" id="PS51030"/>
    </source>
</evidence>
<accession>A0A1I7Y272</accession>
<evidence type="ECO:0000256" key="5">
    <source>
        <dbReference type="ARBA" id="ARBA00023015"/>
    </source>
</evidence>
<evidence type="ECO:0000256" key="2">
    <source>
        <dbReference type="ARBA" id="ARBA00022723"/>
    </source>
</evidence>
<evidence type="ECO:0000256" key="3">
    <source>
        <dbReference type="ARBA" id="ARBA00022771"/>
    </source>
</evidence>
<keyword evidence="5" id="KW-0805">Transcription regulation</keyword>
<protein>
    <submittedName>
        <fullName evidence="14">Nuclear receptor domain-containing protein</fullName>
    </submittedName>
</protein>
<evidence type="ECO:0000313" key="14">
    <source>
        <dbReference type="WBParaSite" id="L893_g11849.t1"/>
    </source>
</evidence>
<dbReference type="InterPro" id="IPR013088">
    <property type="entry name" value="Znf_NHR/GATA"/>
</dbReference>
<organism evidence="13 14">
    <name type="scientific">Steinernema glaseri</name>
    <dbReference type="NCBI Taxonomy" id="37863"/>
    <lineage>
        <taxon>Eukaryota</taxon>
        <taxon>Metazoa</taxon>
        <taxon>Ecdysozoa</taxon>
        <taxon>Nematoda</taxon>
        <taxon>Chromadorea</taxon>
        <taxon>Rhabditida</taxon>
        <taxon>Tylenchina</taxon>
        <taxon>Panagrolaimomorpha</taxon>
        <taxon>Strongyloidoidea</taxon>
        <taxon>Steinernematidae</taxon>
        <taxon>Steinernema</taxon>
    </lineage>
</organism>
<dbReference type="SUPFAM" id="SSF57716">
    <property type="entry name" value="Glucocorticoid receptor-like (DNA-binding domain)"/>
    <property type="match status" value="1"/>
</dbReference>
<dbReference type="Gene3D" id="1.10.565.10">
    <property type="entry name" value="Retinoid X Receptor"/>
    <property type="match status" value="1"/>
</dbReference>
<keyword evidence="9" id="KW-0539">Nucleus</keyword>
<dbReference type="PANTHER" id="PTHR46397">
    <property type="entry name" value="NUCLEAR HORMONE RECEPTOR FAMILY-RELATED"/>
    <property type="match status" value="1"/>
</dbReference>
<dbReference type="InterPro" id="IPR001628">
    <property type="entry name" value="Znf_hrmn_rcpt"/>
</dbReference>
<keyword evidence="13" id="KW-1185">Reference proteome</keyword>
<evidence type="ECO:0000256" key="7">
    <source>
        <dbReference type="ARBA" id="ARBA00023163"/>
    </source>
</evidence>
<evidence type="ECO:0000256" key="6">
    <source>
        <dbReference type="ARBA" id="ARBA00023125"/>
    </source>
</evidence>
<dbReference type="Proteomes" id="UP000095287">
    <property type="component" value="Unplaced"/>
</dbReference>
<dbReference type="GO" id="GO:0043565">
    <property type="term" value="F:sequence-specific DNA binding"/>
    <property type="evidence" value="ECO:0007669"/>
    <property type="project" value="InterPro"/>
</dbReference>
<dbReference type="GO" id="GO:0003700">
    <property type="term" value="F:DNA-binding transcription factor activity"/>
    <property type="evidence" value="ECO:0007669"/>
    <property type="project" value="InterPro"/>
</dbReference>
<feature type="domain" description="Nuclear receptor" evidence="11">
    <location>
        <begin position="39"/>
        <end position="88"/>
    </location>
</feature>
<feature type="domain" description="NR LBD" evidence="12">
    <location>
        <begin position="179"/>
        <end position="417"/>
    </location>
</feature>
<dbReference type="PROSITE" id="PS51843">
    <property type="entry name" value="NR_LBD"/>
    <property type="match status" value="1"/>
</dbReference>
<dbReference type="InterPro" id="IPR000536">
    <property type="entry name" value="Nucl_hrmn_rcpt_lig-bd"/>
</dbReference>
<feature type="region of interest" description="Disordered" evidence="10">
    <location>
        <begin position="89"/>
        <end position="130"/>
    </location>
</feature>
<evidence type="ECO:0000256" key="10">
    <source>
        <dbReference type="SAM" id="MobiDB-lite"/>
    </source>
</evidence>
<evidence type="ECO:0000256" key="9">
    <source>
        <dbReference type="ARBA" id="ARBA00023242"/>
    </source>
</evidence>
<dbReference type="WBParaSite" id="L893_g11849.t1">
    <property type="protein sequence ID" value="L893_g11849.t1"/>
    <property type="gene ID" value="L893_g11849"/>
</dbReference>
<keyword evidence="8" id="KW-0675">Receptor</keyword>
<dbReference type="SMART" id="SM00399">
    <property type="entry name" value="ZnF_C4"/>
    <property type="match status" value="1"/>
</dbReference>
<dbReference type="InterPro" id="IPR035500">
    <property type="entry name" value="NHR-like_dom_sf"/>
</dbReference>
<dbReference type="Pfam" id="PF00104">
    <property type="entry name" value="Hormone_recep"/>
    <property type="match status" value="1"/>
</dbReference>
<evidence type="ECO:0000256" key="1">
    <source>
        <dbReference type="ARBA" id="ARBA00005993"/>
    </source>
</evidence>
<dbReference type="SMART" id="SM00430">
    <property type="entry name" value="HOLI"/>
    <property type="match status" value="1"/>
</dbReference>
<keyword evidence="3" id="KW-0863">Zinc-finger</keyword>
<evidence type="ECO:0000259" key="12">
    <source>
        <dbReference type="PROSITE" id="PS51843"/>
    </source>
</evidence>
<evidence type="ECO:0000256" key="8">
    <source>
        <dbReference type="ARBA" id="ARBA00023170"/>
    </source>
</evidence>
<dbReference type="GO" id="GO:0008270">
    <property type="term" value="F:zinc ion binding"/>
    <property type="evidence" value="ECO:0007669"/>
    <property type="project" value="UniProtKB-KW"/>
</dbReference>
<proteinExistence type="inferred from homology"/>
<dbReference type="AlphaFoldDB" id="A0A1I7Y272"/>
<dbReference type="Gene3D" id="3.30.50.10">
    <property type="entry name" value="Erythroid Transcription Factor GATA-1, subunit A"/>
    <property type="match status" value="1"/>
</dbReference>
<comment type="similarity">
    <text evidence="1">Belongs to the nuclear hormone receptor family.</text>
</comment>
<name>A0A1I7Y272_9BILA</name>
<dbReference type="SUPFAM" id="SSF48508">
    <property type="entry name" value="Nuclear receptor ligand-binding domain"/>
    <property type="match status" value="1"/>
</dbReference>
<reference evidence="14" key="1">
    <citation type="submission" date="2016-11" db="UniProtKB">
        <authorList>
            <consortium name="WormBaseParasite"/>
        </authorList>
    </citation>
    <scope>IDENTIFICATION</scope>
</reference>
<evidence type="ECO:0000256" key="4">
    <source>
        <dbReference type="ARBA" id="ARBA00022833"/>
    </source>
</evidence>
<keyword evidence="7" id="KW-0804">Transcription</keyword>
<keyword evidence="6" id="KW-0238">DNA-binding</keyword>
<evidence type="ECO:0000313" key="13">
    <source>
        <dbReference type="Proteomes" id="UP000095287"/>
    </source>
</evidence>
<dbReference type="PANTHER" id="PTHR46397:SF5">
    <property type="entry name" value="NUCLEAR HORMONE RECEPTOR FAMILY MEMBER NHR-20"/>
    <property type="match status" value="1"/>
</dbReference>
<keyword evidence="4" id="KW-0862">Zinc</keyword>